<feature type="compositionally biased region" description="Polar residues" evidence="1">
    <location>
        <begin position="176"/>
        <end position="199"/>
    </location>
</feature>
<evidence type="ECO:0000313" key="3">
    <source>
        <dbReference type="Proteomes" id="UP000612746"/>
    </source>
</evidence>
<accession>A0A8H7PNN4</accession>
<keyword evidence="3" id="KW-1185">Reference proteome</keyword>
<dbReference type="EMBL" id="JAEPRA010000012">
    <property type="protein sequence ID" value="KAG2177392.1"/>
    <property type="molecule type" value="Genomic_DNA"/>
</dbReference>
<dbReference type="AlphaFoldDB" id="A0A8H7PNN4"/>
<gene>
    <name evidence="2" type="ORF">INT44_007903</name>
</gene>
<feature type="region of interest" description="Disordered" evidence="1">
    <location>
        <begin position="153"/>
        <end position="213"/>
    </location>
</feature>
<protein>
    <recommendedName>
        <fullName evidence="4">CNH domain-containing protein</fullName>
    </recommendedName>
</protein>
<dbReference type="Proteomes" id="UP000612746">
    <property type="component" value="Unassembled WGS sequence"/>
</dbReference>
<evidence type="ECO:0000256" key="1">
    <source>
        <dbReference type="SAM" id="MobiDB-lite"/>
    </source>
</evidence>
<name>A0A8H7PNN4_9FUNG</name>
<evidence type="ECO:0000313" key="2">
    <source>
        <dbReference type="EMBL" id="KAG2177392.1"/>
    </source>
</evidence>
<reference evidence="2" key="1">
    <citation type="submission" date="2020-12" db="EMBL/GenBank/DDBJ databases">
        <title>Metabolic potential, ecology and presence of endohyphal bacteria is reflected in genomic diversity of Mucoromycotina.</title>
        <authorList>
            <person name="Muszewska A."/>
            <person name="Okrasinska A."/>
            <person name="Steczkiewicz K."/>
            <person name="Drgas O."/>
            <person name="Orlowska M."/>
            <person name="Perlinska-Lenart U."/>
            <person name="Aleksandrzak-Piekarczyk T."/>
            <person name="Szatraj K."/>
            <person name="Zielenkiewicz U."/>
            <person name="Pilsyk S."/>
            <person name="Malc E."/>
            <person name="Mieczkowski P."/>
            <person name="Kruszewska J.S."/>
            <person name="Biernat P."/>
            <person name="Pawlowska J."/>
        </authorList>
    </citation>
    <scope>NUCLEOTIDE SEQUENCE</scope>
    <source>
        <strain evidence="2">WA0000051536</strain>
    </source>
</reference>
<dbReference type="OrthoDB" id="6415790at2759"/>
<comment type="caution">
    <text evidence="2">The sequence shown here is derived from an EMBL/GenBank/DDBJ whole genome shotgun (WGS) entry which is preliminary data.</text>
</comment>
<feature type="compositionally biased region" description="Basic and acidic residues" evidence="1">
    <location>
        <begin position="160"/>
        <end position="175"/>
    </location>
</feature>
<evidence type="ECO:0008006" key="4">
    <source>
        <dbReference type="Google" id="ProtNLM"/>
    </source>
</evidence>
<organism evidence="2 3">
    <name type="scientific">Umbelopsis vinacea</name>
    <dbReference type="NCBI Taxonomy" id="44442"/>
    <lineage>
        <taxon>Eukaryota</taxon>
        <taxon>Fungi</taxon>
        <taxon>Fungi incertae sedis</taxon>
        <taxon>Mucoromycota</taxon>
        <taxon>Mucoromycotina</taxon>
        <taxon>Umbelopsidomycetes</taxon>
        <taxon>Umbelopsidales</taxon>
        <taxon>Umbelopsidaceae</taxon>
        <taxon>Umbelopsis</taxon>
    </lineage>
</organism>
<sequence length="535" mass="60395">MYVLPPLPLDYDPNAPPPVPEHTFPPTYTAESMPSFELALLACNVPHGPHSVPYSSCCVLEDRFLLLGCSDSLQLVDLLNPAPPKIIIWTRVRCIKVIESCRTILVVSSRHRQVRCYSLDAILILCYGVLRLDWSKRKDLLHDVPDSQTWRRAAATTSDTVRRSMSDHSGAHTESHTINSQQPEPINITTQTAEPQQLDTPKEDKQMYNKDPSSLTLAGGSGLGKLYYLYRGIIPQDYFFKIPDCKDVSDLDLYLTTASAFIAVVTKEKVAIWQRPRNEKSEPWQRIKVFWIPAEPRSLSLADDRSSLRYVLAVFRNEATVINLRTSKVQIIKLEQPVTDLYHVLEKQSLPNQSHANEHHSRSSRSDTSLPWNSLIQLPFYPDTLPPTSLTEEYSVPPPYSLVAGEPLDALHDPVALPSTAAPQLFLATLARHSFIIDLSGSLFTRTVYSWSEEPLHIEFAKITPSSSVQLCIIGFLSQSVEVMDVRTGILIHTVPMSGPVKYLGRWDDDAITKAIFWTCNVMNRTYVYMLRLKI</sequence>
<proteinExistence type="predicted"/>